<feature type="compositionally biased region" description="Low complexity" evidence="1">
    <location>
        <begin position="39"/>
        <end position="53"/>
    </location>
</feature>
<name>U4T2L8_9GAMM</name>
<evidence type="ECO:0000313" key="2">
    <source>
        <dbReference type="EMBL" id="ERL55262.1"/>
    </source>
</evidence>
<dbReference type="PATRIC" id="fig|1354303.4.peg.1962"/>
<reference evidence="2 3" key="1">
    <citation type="journal article" date="2013" name="Genome Announc.">
        <title>Draft Genome Sequence of Psychrobacter aquaticus Strain CMS 56T, Isolated from a Cyanobacterial Mat Sample Collected from Water Bodies in the McMurdo Dry Valley Region of Antarctica.</title>
        <authorList>
            <person name="Reddy G.S."/>
            <person name="Ara S."/>
            <person name="Singh A."/>
            <person name="Kumar Pinnaka A."/>
            <person name="Shivaji S."/>
        </authorList>
    </citation>
    <scope>NUCLEOTIDE SEQUENCE [LARGE SCALE GENOMIC DNA]</scope>
    <source>
        <strain evidence="2 3">CMS 56</strain>
    </source>
</reference>
<organism evidence="2 3">
    <name type="scientific">Psychrobacter aquaticus CMS 56</name>
    <dbReference type="NCBI Taxonomy" id="1354303"/>
    <lineage>
        <taxon>Bacteria</taxon>
        <taxon>Pseudomonadati</taxon>
        <taxon>Pseudomonadota</taxon>
        <taxon>Gammaproteobacteria</taxon>
        <taxon>Moraxellales</taxon>
        <taxon>Moraxellaceae</taxon>
        <taxon>Psychrobacter</taxon>
    </lineage>
</organism>
<dbReference type="Proteomes" id="UP000016761">
    <property type="component" value="Unassembled WGS sequence"/>
</dbReference>
<gene>
    <name evidence="2" type="ORF">M917_1995</name>
</gene>
<dbReference type="AlphaFoldDB" id="U4T2L8"/>
<feature type="region of interest" description="Disordered" evidence="1">
    <location>
        <begin position="1"/>
        <end position="53"/>
    </location>
</feature>
<evidence type="ECO:0000313" key="3">
    <source>
        <dbReference type="Proteomes" id="UP000016761"/>
    </source>
</evidence>
<feature type="compositionally biased region" description="Polar residues" evidence="1">
    <location>
        <begin position="1"/>
        <end position="12"/>
    </location>
</feature>
<keyword evidence="3" id="KW-1185">Reference proteome</keyword>
<dbReference type="EMBL" id="AUSW01000033">
    <property type="protein sequence ID" value="ERL55262.1"/>
    <property type="molecule type" value="Genomic_DNA"/>
</dbReference>
<dbReference type="RefSeq" id="WP_021814620.1">
    <property type="nucleotide sequence ID" value="NZ_AUSW01000033.1"/>
</dbReference>
<comment type="caution">
    <text evidence="2">The sequence shown here is derived from an EMBL/GenBank/DDBJ whole genome shotgun (WGS) entry which is preliminary data.</text>
</comment>
<feature type="region of interest" description="Disordered" evidence="1">
    <location>
        <begin position="81"/>
        <end position="105"/>
    </location>
</feature>
<evidence type="ECO:0008006" key="4">
    <source>
        <dbReference type="Google" id="ProtNLM"/>
    </source>
</evidence>
<protein>
    <recommendedName>
        <fullName evidence="4">P pilus assembly/Cpx signaling pathway, periplasmic inhibitor/zinc-resistance associated protein</fullName>
    </recommendedName>
</protein>
<sequence>MQTREAIQQVLTADQRAQLDNMKSERKGKDRRGGHKGGKQNSLSQLNLSSAQQTQIDAIRRNISSDRMQKRESVMAVLTNDQRAQLEAAKSQRQDKGRRGLNQQQ</sequence>
<evidence type="ECO:0000256" key="1">
    <source>
        <dbReference type="SAM" id="MobiDB-lite"/>
    </source>
</evidence>
<accession>U4T2L8</accession>
<feature type="compositionally biased region" description="Basic residues" evidence="1">
    <location>
        <begin position="29"/>
        <end position="38"/>
    </location>
</feature>
<proteinExistence type="predicted"/>